<dbReference type="RefSeq" id="WP_123688113.1">
    <property type="nucleotide sequence ID" value="NZ_AP019700.1"/>
</dbReference>
<reference evidence="3 4" key="1">
    <citation type="submission" date="2018-11" db="EMBL/GenBank/DDBJ databases">
        <title>Genomic Encyclopedia of Type Strains, Phase IV (KMG-IV): sequencing the most valuable type-strain genomes for metagenomic binning, comparative biology and taxonomic classification.</title>
        <authorList>
            <person name="Goeker M."/>
        </authorList>
    </citation>
    <scope>NUCLEOTIDE SEQUENCE [LARGE SCALE GENOMIC DNA]</scope>
    <source>
        <strain evidence="3 4">DSM 5900</strain>
    </source>
</reference>
<protein>
    <submittedName>
        <fullName evidence="3">Putative dehydrogenase</fullName>
    </submittedName>
</protein>
<dbReference type="SUPFAM" id="SSF51735">
    <property type="entry name" value="NAD(P)-binding Rossmann-fold domains"/>
    <property type="match status" value="1"/>
</dbReference>
<dbReference type="EMBL" id="RJKX01000011">
    <property type="protein sequence ID" value="ROQ01343.1"/>
    <property type="molecule type" value="Genomic_DNA"/>
</dbReference>
<dbReference type="Pfam" id="PF22725">
    <property type="entry name" value="GFO_IDH_MocA_C3"/>
    <property type="match status" value="1"/>
</dbReference>
<feature type="domain" description="Gfo/Idh/MocA-like oxidoreductase N-terminal" evidence="1">
    <location>
        <begin position="5"/>
        <end position="121"/>
    </location>
</feature>
<evidence type="ECO:0000313" key="3">
    <source>
        <dbReference type="EMBL" id="ROQ01343.1"/>
    </source>
</evidence>
<dbReference type="InterPro" id="IPR036291">
    <property type="entry name" value="NAD(P)-bd_dom_sf"/>
</dbReference>
<dbReference type="InterPro" id="IPR051450">
    <property type="entry name" value="Gfo/Idh/MocA_Oxidoreductases"/>
</dbReference>
<evidence type="ECO:0000313" key="4">
    <source>
        <dbReference type="Proteomes" id="UP000278222"/>
    </source>
</evidence>
<comment type="caution">
    <text evidence="3">The sequence shown here is derived from an EMBL/GenBank/DDBJ whole genome shotgun (WGS) entry which is preliminary data.</text>
</comment>
<dbReference type="InterPro" id="IPR000683">
    <property type="entry name" value="Gfo/Idh/MocA-like_OxRdtase_N"/>
</dbReference>
<accession>A0A3N1MCA0</accession>
<dbReference type="PANTHER" id="PTHR43377:SF1">
    <property type="entry name" value="BILIVERDIN REDUCTASE A"/>
    <property type="match status" value="1"/>
</dbReference>
<dbReference type="Pfam" id="PF01408">
    <property type="entry name" value="GFO_IDH_MocA"/>
    <property type="match status" value="1"/>
</dbReference>
<dbReference type="Gene3D" id="3.40.50.720">
    <property type="entry name" value="NAD(P)-binding Rossmann-like Domain"/>
    <property type="match status" value="1"/>
</dbReference>
<dbReference type="PANTHER" id="PTHR43377">
    <property type="entry name" value="BILIVERDIN REDUCTASE A"/>
    <property type="match status" value="1"/>
</dbReference>
<dbReference type="Gene3D" id="3.30.360.10">
    <property type="entry name" value="Dihydrodipicolinate Reductase, domain 2"/>
    <property type="match status" value="1"/>
</dbReference>
<dbReference type="SUPFAM" id="SSF55347">
    <property type="entry name" value="Glyceraldehyde-3-phosphate dehydrogenase-like, C-terminal domain"/>
    <property type="match status" value="1"/>
</dbReference>
<proteinExistence type="predicted"/>
<organism evidence="3 4">
    <name type="scientific">Stella humosa</name>
    <dbReference type="NCBI Taxonomy" id="94"/>
    <lineage>
        <taxon>Bacteria</taxon>
        <taxon>Pseudomonadati</taxon>
        <taxon>Pseudomonadota</taxon>
        <taxon>Alphaproteobacteria</taxon>
        <taxon>Rhodospirillales</taxon>
        <taxon>Stellaceae</taxon>
        <taxon>Stella</taxon>
    </lineage>
</organism>
<dbReference type="GO" id="GO:0000166">
    <property type="term" value="F:nucleotide binding"/>
    <property type="evidence" value="ECO:0007669"/>
    <property type="project" value="InterPro"/>
</dbReference>
<dbReference type="OrthoDB" id="9792935at2"/>
<evidence type="ECO:0000259" key="1">
    <source>
        <dbReference type="Pfam" id="PF01408"/>
    </source>
</evidence>
<dbReference type="AlphaFoldDB" id="A0A3N1MCA0"/>
<name>A0A3N1MCA0_9PROT</name>
<feature type="domain" description="GFO/IDH/MocA-like oxidoreductase" evidence="2">
    <location>
        <begin position="131"/>
        <end position="251"/>
    </location>
</feature>
<gene>
    <name evidence="3" type="ORF">EDC65_0521</name>
</gene>
<sequence length="343" mass="36200">MTGEIRILQVGYGAFGATHLDAWSGLLPAAAITVADPRPDARAAAAARLPGITTVADWRPALADADAVDILTPTDSHHAIAGAAIDRGRHVFVEKPVTTDAEEARDLLRRAGAAAVVVQAGLYFRFHPKARAARRLVGEGAVGRLRFLQGKFAGFKRARGDSGALLNDAVHFIDLFGWLAGERPATVHAVTRDHFGRGFEDLALVTLTYPSGIVAHVATGYVQPGRWPDTVVPGAITSKEIQVSGSEGAIEVDFAAETMVHHRVRHELSDGLWRPVYGRSGPMDVPAADPVAVVRAELSHFLHCIATGAAPDAGLAECGVDLALVLDAARRSAAEGAVIRIDP</sequence>
<evidence type="ECO:0000259" key="2">
    <source>
        <dbReference type="Pfam" id="PF22725"/>
    </source>
</evidence>
<dbReference type="Proteomes" id="UP000278222">
    <property type="component" value="Unassembled WGS sequence"/>
</dbReference>
<dbReference type="InterPro" id="IPR055170">
    <property type="entry name" value="GFO_IDH_MocA-like_dom"/>
</dbReference>
<keyword evidence="4" id="KW-1185">Reference proteome</keyword>